<proteinExistence type="predicted"/>
<dbReference type="OrthoDB" id="40611at2"/>
<evidence type="ECO:0000313" key="3">
    <source>
        <dbReference type="Proteomes" id="UP000320176"/>
    </source>
</evidence>
<reference evidence="2 3" key="1">
    <citation type="submission" date="2019-02" db="EMBL/GenBank/DDBJ databases">
        <title>Deep-cultivation of Planctomycetes and their phenomic and genomic characterization uncovers novel biology.</title>
        <authorList>
            <person name="Wiegand S."/>
            <person name="Jogler M."/>
            <person name="Boedeker C."/>
            <person name="Pinto D."/>
            <person name="Vollmers J."/>
            <person name="Rivas-Marin E."/>
            <person name="Kohn T."/>
            <person name="Peeters S.H."/>
            <person name="Heuer A."/>
            <person name="Rast P."/>
            <person name="Oberbeckmann S."/>
            <person name="Bunk B."/>
            <person name="Jeske O."/>
            <person name="Meyerdierks A."/>
            <person name="Storesund J.E."/>
            <person name="Kallscheuer N."/>
            <person name="Luecker S."/>
            <person name="Lage O.M."/>
            <person name="Pohl T."/>
            <person name="Merkel B.J."/>
            <person name="Hornburger P."/>
            <person name="Mueller R.-W."/>
            <person name="Bruemmer F."/>
            <person name="Labrenz M."/>
            <person name="Spormann A.M."/>
            <person name="Op Den Camp H."/>
            <person name="Overmann J."/>
            <person name="Amann R."/>
            <person name="Jetten M.S.M."/>
            <person name="Mascher T."/>
            <person name="Medema M.H."/>
            <person name="Devos D.P."/>
            <person name="Kaster A.-K."/>
            <person name="Ovreas L."/>
            <person name="Rohde M."/>
            <person name="Galperin M.Y."/>
            <person name="Jogler C."/>
        </authorList>
    </citation>
    <scope>NUCLEOTIDE SEQUENCE [LARGE SCALE GENOMIC DNA]</scope>
    <source>
        <strain evidence="2 3">Pla52n</strain>
    </source>
</reference>
<evidence type="ECO:0000256" key="1">
    <source>
        <dbReference type="SAM" id="MobiDB-lite"/>
    </source>
</evidence>
<organism evidence="2 3">
    <name type="scientific">Stieleria varia</name>
    <dbReference type="NCBI Taxonomy" id="2528005"/>
    <lineage>
        <taxon>Bacteria</taxon>
        <taxon>Pseudomonadati</taxon>
        <taxon>Planctomycetota</taxon>
        <taxon>Planctomycetia</taxon>
        <taxon>Pirellulales</taxon>
        <taxon>Pirellulaceae</taxon>
        <taxon>Stieleria</taxon>
    </lineage>
</organism>
<dbReference type="EMBL" id="SJPN01000002">
    <property type="protein sequence ID" value="TWU06099.1"/>
    <property type="molecule type" value="Genomic_DNA"/>
</dbReference>
<name>A0A5C6B456_9BACT</name>
<protein>
    <recommendedName>
        <fullName evidence="4">ATP-grasp domain-containing protein</fullName>
    </recommendedName>
</protein>
<accession>A0A5C6B456</accession>
<sequence>MQTILVTGGRAPAALELVRLLHASGYRVVMAESLRWHLSRQSWAVARNYFVPWPSREPDNYVDSIAEIIDKEQATLLIPTCEEIYYLAERRERIPHTCVLLAPEWPQLHTLHSKWLFIHQARRYQLAVPETKLLTSRRACELEFESGRELVFKPVYSRFASSTVVRPKCLDDFAAVQPNLEFPWVAQEYISGRQLSTYSLAHEGKLLAHVNYPMNFSTGIGPTFAYEPIAHPAMLQWVAQFVAAERFSGQIAFDFIEREDGSVIAIECNPRSTSGLHLFRRRIDLGHAFVHPEQHTGPMLVPRSRRPVQHTLILLLWAIGYVRSWSELKRWARTFIWGKDILLSVHDPLPLLMFGFNLLPVLARARKYSVNIDQAATMDIEWNGPTKQAPTKQVPTKQAPTNEITASESLLADK</sequence>
<evidence type="ECO:0008006" key="4">
    <source>
        <dbReference type="Google" id="ProtNLM"/>
    </source>
</evidence>
<keyword evidence="3" id="KW-1185">Reference proteome</keyword>
<dbReference type="Gene3D" id="3.30.470.20">
    <property type="entry name" value="ATP-grasp fold, B domain"/>
    <property type="match status" value="1"/>
</dbReference>
<dbReference type="SUPFAM" id="SSF56059">
    <property type="entry name" value="Glutathione synthetase ATP-binding domain-like"/>
    <property type="match status" value="1"/>
</dbReference>
<feature type="region of interest" description="Disordered" evidence="1">
    <location>
        <begin position="383"/>
        <end position="414"/>
    </location>
</feature>
<dbReference type="Gene3D" id="3.40.50.20">
    <property type="match status" value="1"/>
</dbReference>
<feature type="compositionally biased region" description="Polar residues" evidence="1">
    <location>
        <begin position="385"/>
        <end position="408"/>
    </location>
</feature>
<gene>
    <name evidence="2" type="ORF">Pla52n_18190</name>
</gene>
<dbReference type="Proteomes" id="UP000320176">
    <property type="component" value="Unassembled WGS sequence"/>
</dbReference>
<dbReference type="AlphaFoldDB" id="A0A5C6B456"/>
<evidence type="ECO:0000313" key="2">
    <source>
        <dbReference type="EMBL" id="TWU06099.1"/>
    </source>
</evidence>
<dbReference type="RefSeq" id="WP_146519232.1">
    <property type="nucleotide sequence ID" value="NZ_CP151726.1"/>
</dbReference>
<comment type="caution">
    <text evidence="2">The sequence shown here is derived from an EMBL/GenBank/DDBJ whole genome shotgun (WGS) entry which is preliminary data.</text>
</comment>